<keyword evidence="1" id="KW-1133">Transmembrane helix</keyword>
<evidence type="ECO:0000313" key="3">
    <source>
        <dbReference type="EMBL" id="UYK89177.1"/>
    </source>
</evidence>
<evidence type="ECO:0000259" key="2">
    <source>
        <dbReference type="Pfam" id="PF07811"/>
    </source>
</evidence>
<dbReference type="RefSeq" id="WP_152236803.1">
    <property type="nucleotide sequence ID" value="NZ_CP099532.1"/>
</dbReference>
<evidence type="ECO:0000256" key="1">
    <source>
        <dbReference type="SAM" id="Phobius"/>
    </source>
</evidence>
<proteinExistence type="predicted"/>
<evidence type="ECO:0000313" key="4">
    <source>
        <dbReference type="Proteomes" id="UP001164392"/>
    </source>
</evidence>
<reference evidence="3" key="1">
    <citation type="submission" date="2022-06" db="EMBL/GenBank/DDBJ databases">
        <title>Dynamics of rice microbiomes reveals core vertical transmitted seed endophytes.</title>
        <authorList>
            <person name="Liao K."/>
            <person name="Zhang X."/>
        </authorList>
    </citation>
    <scope>NUCLEOTIDE SEQUENCE</scope>
    <source>
        <strain evidence="3">JR3-14</strain>
    </source>
</reference>
<dbReference type="EMBL" id="CP099534">
    <property type="protein sequence ID" value="UYK89177.1"/>
    <property type="molecule type" value="Genomic_DNA"/>
</dbReference>
<dbReference type="Proteomes" id="UP001164392">
    <property type="component" value="Chromosome"/>
</dbReference>
<protein>
    <submittedName>
        <fullName evidence="3">Pilus assembly protein</fullName>
    </submittedName>
</protein>
<keyword evidence="1" id="KW-0472">Membrane</keyword>
<keyword evidence="1" id="KW-0812">Transmembrane</keyword>
<dbReference type="AlphaFoldDB" id="A0AA46SV77"/>
<dbReference type="InterPro" id="IPR012495">
    <property type="entry name" value="TadE-like_dom"/>
</dbReference>
<organism evidence="3 4">
    <name type="scientific">Xanthomonas sacchari</name>
    <dbReference type="NCBI Taxonomy" id="56458"/>
    <lineage>
        <taxon>Bacteria</taxon>
        <taxon>Pseudomonadati</taxon>
        <taxon>Pseudomonadota</taxon>
        <taxon>Gammaproteobacteria</taxon>
        <taxon>Lysobacterales</taxon>
        <taxon>Lysobacteraceae</taxon>
        <taxon>Xanthomonas</taxon>
    </lineage>
</organism>
<dbReference type="Pfam" id="PF07811">
    <property type="entry name" value="TadE"/>
    <property type="match status" value="1"/>
</dbReference>
<gene>
    <name evidence="3" type="ORF">NG824_01580</name>
</gene>
<feature type="transmembrane region" description="Helical" evidence="1">
    <location>
        <begin position="16"/>
        <end position="40"/>
    </location>
</feature>
<feature type="domain" description="TadE-like" evidence="2">
    <location>
        <begin position="13"/>
        <end position="55"/>
    </location>
</feature>
<sequence length="226" mass="25235">MTVLRHSPRHQHGQSLIEFCIVVPTFLFLVLVIFQFVLIYRTKTVLDYAAFQAARAGAVNGVRKNDMADALAGGLTPLFAQSPDIANVMLTKQKIRYTEVQLFSKIEVIAPTRAAYNEFRERQYDGRYALPNDSLAFRNANVGGSQVNVQDANILKIKVTYNMPLIVPFVDRVIVGLSDLVSGGESYTPASMLFEEPISGHRRLPIESYAVVRMQSPIYEAGNLDH</sequence>
<name>A0AA46SV77_9XANT</name>
<accession>A0AA46SV77</accession>